<feature type="domain" description="SIS" evidence="2">
    <location>
        <begin position="26"/>
        <end position="169"/>
    </location>
</feature>
<dbReference type="InterPro" id="IPR035466">
    <property type="entry name" value="GlmS/AgaS_SIS"/>
</dbReference>
<feature type="domain" description="SIS" evidence="2">
    <location>
        <begin position="190"/>
        <end position="326"/>
    </location>
</feature>
<evidence type="ECO:0000313" key="4">
    <source>
        <dbReference type="Proteomes" id="UP000307749"/>
    </source>
</evidence>
<keyword evidence="1" id="KW-0677">Repeat</keyword>
<dbReference type="PANTHER" id="PTHR10937">
    <property type="entry name" value="GLUCOSAMINE--FRUCTOSE-6-PHOSPHATE AMINOTRANSFERASE, ISOMERIZING"/>
    <property type="match status" value="1"/>
</dbReference>
<dbReference type="PROSITE" id="PS51464">
    <property type="entry name" value="SIS"/>
    <property type="match status" value="2"/>
</dbReference>
<dbReference type="InterPro" id="IPR035490">
    <property type="entry name" value="GlmS/FrlB_SIS"/>
</dbReference>
<evidence type="ECO:0000259" key="2">
    <source>
        <dbReference type="PROSITE" id="PS51464"/>
    </source>
</evidence>
<sequence>MFMEAAEASDAIARMLDRNATVVDQLAARLRAVPPAFVVTCARGSSDHAATFAKYAIEMQLGVVTASASPSIASLYASTPHLAGALYLAISQSGRSPDLIRSASAARAAGAFVVAMVNAEGSPLAAVAEVVIPLHAGTEASVAATKSYVCALAAILDLVARWKHDAGLAHAVSALPELLHAAWRADWSALSAGLTESRNLFVLGRGLGFGVALEAALKLKETCGIHAEAFSTAEVRHGPMALVGPGFPVLAFTQQDESLASTLELVAEFRARGAQVWVASPAGSGRDHLAVPTAPHPACTPVAEIVSFYRAANALALRRGHNPDLPPHLKKVTETL</sequence>
<dbReference type="SUPFAM" id="SSF53697">
    <property type="entry name" value="SIS domain"/>
    <property type="match status" value="1"/>
</dbReference>
<dbReference type="EMBL" id="MWQO01000006">
    <property type="protein sequence ID" value="THD11898.1"/>
    <property type="molecule type" value="Genomic_DNA"/>
</dbReference>
<dbReference type="InterPro" id="IPR001347">
    <property type="entry name" value="SIS_dom"/>
</dbReference>
<dbReference type="Pfam" id="PF01380">
    <property type="entry name" value="SIS"/>
    <property type="match status" value="2"/>
</dbReference>
<dbReference type="GO" id="GO:0097367">
    <property type="term" value="F:carbohydrate derivative binding"/>
    <property type="evidence" value="ECO:0007669"/>
    <property type="project" value="InterPro"/>
</dbReference>
<dbReference type="InterPro" id="IPR046348">
    <property type="entry name" value="SIS_dom_sf"/>
</dbReference>
<dbReference type="PANTHER" id="PTHR10937:SF8">
    <property type="entry name" value="AMINOTRANSFERASE-RELATED"/>
    <property type="match status" value="1"/>
</dbReference>
<gene>
    <name evidence="3" type="ORF">B1806_01895</name>
</gene>
<dbReference type="Gene3D" id="3.40.50.10490">
    <property type="entry name" value="Glucose-6-phosphate isomerase like protein, domain 1"/>
    <property type="match status" value="2"/>
</dbReference>
<keyword evidence="4" id="KW-1185">Reference proteome</keyword>
<proteinExistence type="predicted"/>
<dbReference type="Proteomes" id="UP000307749">
    <property type="component" value="Unassembled WGS sequence"/>
</dbReference>
<dbReference type="OrthoDB" id="9761808at2"/>
<evidence type="ECO:0000313" key="3">
    <source>
        <dbReference type="EMBL" id="THD11898.1"/>
    </source>
</evidence>
<protein>
    <submittedName>
        <fullName evidence="3">Iron dicitrate transport regulator FecR</fullName>
    </submittedName>
</protein>
<accession>A0A4S3KTV9</accession>
<dbReference type="STRING" id="993689.GCA_002077135_00826"/>
<name>A0A4S3KTV9_9GAMM</name>
<reference evidence="3 4" key="1">
    <citation type="submission" date="2017-02" db="EMBL/GenBank/DDBJ databases">
        <title>Whole genome sequencing of Metallibacterium scheffleri DSM 24874 (T).</title>
        <authorList>
            <person name="Kumar S."/>
            <person name="Patil P."/>
            <person name="Patil P.B."/>
        </authorList>
    </citation>
    <scope>NUCLEOTIDE SEQUENCE [LARGE SCALE GENOMIC DNA]</scope>
    <source>
        <strain evidence="3 4">DSM 24874</strain>
    </source>
</reference>
<dbReference type="CDD" id="cd05009">
    <property type="entry name" value="SIS_GlmS_GlmD_2"/>
    <property type="match status" value="1"/>
</dbReference>
<comment type="caution">
    <text evidence="3">The sequence shown here is derived from an EMBL/GenBank/DDBJ whole genome shotgun (WGS) entry which is preliminary data.</text>
</comment>
<evidence type="ECO:0000256" key="1">
    <source>
        <dbReference type="ARBA" id="ARBA00022737"/>
    </source>
</evidence>
<organism evidence="3 4">
    <name type="scientific">Metallibacterium scheffleri</name>
    <dbReference type="NCBI Taxonomy" id="993689"/>
    <lineage>
        <taxon>Bacteria</taxon>
        <taxon>Pseudomonadati</taxon>
        <taxon>Pseudomonadota</taxon>
        <taxon>Gammaproteobacteria</taxon>
        <taxon>Lysobacterales</taxon>
        <taxon>Rhodanobacteraceae</taxon>
        <taxon>Metallibacterium</taxon>
    </lineage>
</organism>
<dbReference type="CDD" id="cd05008">
    <property type="entry name" value="SIS_GlmS_GlmD_1"/>
    <property type="match status" value="1"/>
</dbReference>
<dbReference type="AlphaFoldDB" id="A0A4S3KTV9"/>
<dbReference type="GO" id="GO:1901135">
    <property type="term" value="P:carbohydrate derivative metabolic process"/>
    <property type="evidence" value="ECO:0007669"/>
    <property type="project" value="InterPro"/>
</dbReference>